<dbReference type="RefSeq" id="YP_012787017.1">
    <property type="nucleotide sequence ID" value="NC_111487.1"/>
</dbReference>
<dbReference type="Pfam" id="PF00149">
    <property type="entry name" value="Metallophos"/>
    <property type="match status" value="1"/>
</dbReference>
<evidence type="ECO:0000259" key="1">
    <source>
        <dbReference type="Pfam" id="PF00149"/>
    </source>
</evidence>
<keyword evidence="3" id="KW-1185">Reference proteome</keyword>
<name>A0AAE9ZI77_9CAUD</name>
<sequence length="289" mass="32868">MKDKKDFNVHELVVVPDDANLFFVGDIHGCNDMLDDALKLAGYNAKRDYVIGVGDLIDRGKQNLQVLARFLYNPRFRTVRGNHDQFMIGGDYSNWLYNGGGWALHDMDTDTIKGIAEDMDKKMPVLMTVLHRGNKYGVVHAGIPFKYKETGNEVETPNWDDIIDQIEASKNDPHDHPAYYTEPYLWDRDVIQEIGFILSRHGAEHPYFQRYAGFKDELIVEVPPVDGVDYVFHGHTGIPYPLMYQNRVYLDTGGVFNGKLTVAQVNDVAGKIMTFTTDKDDSCGEQRVL</sequence>
<dbReference type="GeneID" id="301841198"/>
<dbReference type="EMBL" id="OQ359889">
    <property type="protein sequence ID" value="WDR22121.1"/>
    <property type="molecule type" value="Genomic_DNA"/>
</dbReference>
<feature type="domain" description="Calcineurin-like phosphoesterase" evidence="1">
    <location>
        <begin position="22"/>
        <end position="236"/>
    </location>
</feature>
<evidence type="ECO:0000313" key="3">
    <source>
        <dbReference type="Proteomes" id="UP001216229"/>
    </source>
</evidence>
<dbReference type="InterPro" id="IPR050126">
    <property type="entry name" value="Ap4A_hydrolase"/>
</dbReference>
<reference evidence="2 3" key="1">
    <citation type="submission" date="2023-01" db="EMBL/GenBank/DDBJ databases">
        <title>Characterization of a Diverse Collection of Salmonella Phages Isolated from Tennessee Wastewater.</title>
        <authorList>
            <person name="Bryan D.W."/>
            <person name="Hudson L.K."/>
            <person name="Wang J."/>
            <person name="Denes T.G."/>
        </authorList>
    </citation>
    <scope>NUCLEOTIDE SEQUENCE [LARGE SCALE GENOMIC DNA]</scope>
</reference>
<dbReference type="GO" id="GO:0008803">
    <property type="term" value="F:bis(5'-nucleosyl)-tetraphosphatase (symmetrical) activity"/>
    <property type="evidence" value="ECO:0007669"/>
    <property type="project" value="TreeGrafter"/>
</dbReference>
<dbReference type="Gene3D" id="3.60.21.10">
    <property type="match status" value="1"/>
</dbReference>
<dbReference type="InterPro" id="IPR029052">
    <property type="entry name" value="Metallo-depent_PP-like"/>
</dbReference>
<evidence type="ECO:0000313" key="2">
    <source>
        <dbReference type="EMBL" id="WDR22121.1"/>
    </source>
</evidence>
<dbReference type="SUPFAM" id="SSF56300">
    <property type="entry name" value="Metallo-dependent phosphatases"/>
    <property type="match status" value="1"/>
</dbReference>
<organism evidence="2 3">
    <name type="scientific">Salmonella phage vB_SenS_UTK0009</name>
    <dbReference type="NCBI Taxonomy" id="3028908"/>
    <lineage>
        <taxon>Viruses</taxon>
        <taxon>Duplodnaviria</taxon>
        <taxon>Heunggongvirae</taxon>
        <taxon>Uroviricota</taxon>
        <taxon>Caudoviricetes</taxon>
        <taxon>Demerecviridae</taxon>
        <taxon>Markadamsvirinae</taxon>
        <taxon>Epseptimavirus</taxon>
        <taxon>Epseptimavirus UTK0009</taxon>
    </lineage>
</organism>
<protein>
    <submittedName>
        <fullName evidence="2">Serine/threonine protein phosphatase</fullName>
    </submittedName>
</protein>
<gene>
    <name evidence="2" type="ORF">PJM41_0036</name>
</gene>
<proteinExistence type="predicted"/>
<dbReference type="PANTHER" id="PTHR42850">
    <property type="entry name" value="METALLOPHOSPHOESTERASE"/>
    <property type="match status" value="1"/>
</dbReference>
<dbReference type="GO" id="GO:0110154">
    <property type="term" value="P:RNA decapping"/>
    <property type="evidence" value="ECO:0007669"/>
    <property type="project" value="TreeGrafter"/>
</dbReference>
<dbReference type="InterPro" id="IPR004843">
    <property type="entry name" value="Calcineurin-like_PHP"/>
</dbReference>
<accession>A0AAE9ZI77</accession>
<dbReference type="PANTHER" id="PTHR42850:SF4">
    <property type="entry name" value="ZINC-DEPENDENT ENDOPOLYPHOSPHATASE"/>
    <property type="match status" value="1"/>
</dbReference>
<dbReference type="Proteomes" id="UP001216229">
    <property type="component" value="Segment"/>
</dbReference>
<dbReference type="GO" id="GO:0016791">
    <property type="term" value="F:phosphatase activity"/>
    <property type="evidence" value="ECO:0007669"/>
    <property type="project" value="TreeGrafter"/>
</dbReference>